<proteinExistence type="inferred from homology"/>
<protein>
    <recommendedName>
        <fullName evidence="2">Pyridoxal phosphate homeostasis protein</fullName>
        <shortName evidence="2">PLP homeostasis protein</shortName>
    </recommendedName>
</protein>
<dbReference type="Gene3D" id="3.20.20.10">
    <property type="entry name" value="Alanine racemase"/>
    <property type="match status" value="1"/>
</dbReference>
<comment type="function">
    <text evidence="2">Pyridoxal 5'-phosphate (PLP)-binding protein, which is involved in PLP homeostasis.</text>
</comment>
<dbReference type="Pfam" id="PF01168">
    <property type="entry name" value="Ala_racemase_N"/>
    <property type="match status" value="1"/>
</dbReference>
<feature type="modified residue" description="N6-(pyridoxal phosphate)lysine" evidence="2">
    <location>
        <position position="49"/>
    </location>
</feature>
<dbReference type="HAMAP" id="MF_02087">
    <property type="entry name" value="PLP_homeostasis"/>
    <property type="match status" value="1"/>
</dbReference>
<reference evidence="5 6" key="1">
    <citation type="submission" date="2024-10" db="EMBL/GenBank/DDBJ databases">
        <title>The Natural Products Discovery Center: Release of the First 8490 Sequenced Strains for Exploring Actinobacteria Biosynthetic Diversity.</title>
        <authorList>
            <person name="Kalkreuter E."/>
            <person name="Kautsar S.A."/>
            <person name="Yang D."/>
            <person name="Bader C.D."/>
            <person name="Teijaro C.N."/>
            <person name="Fluegel L."/>
            <person name="Davis C.M."/>
            <person name="Simpson J.R."/>
            <person name="Lauterbach L."/>
            <person name="Steele A.D."/>
            <person name="Gui C."/>
            <person name="Meng S."/>
            <person name="Li G."/>
            <person name="Viehrig K."/>
            <person name="Ye F."/>
            <person name="Su P."/>
            <person name="Kiefer A.F."/>
            <person name="Nichols A."/>
            <person name="Cepeda A.J."/>
            <person name="Yan W."/>
            <person name="Fan B."/>
            <person name="Jiang Y."/>
            <person name="Adhikari A."/>
            <person name="Zheng C.-J."/>
            <person name="Schuster L."/>
            <person name="Cowan T.M."/>
            <person name="Smanski M.J."/>
            <person name="Chevrette M.G."/>
            <person name="De Carvalho L.P.S."/>
            <person name="Shen B."/>
        </authorList>
    </citation>
    <scope>NUCLEOTIDE SEQUENCE [LARGE SCALE GENOMIC DNA]</scope>
    <source>
        <strain evidence="5 6">NPDC049639</strain>
    </source>
</reference>
<keyword evidence="6" id="KW-1185">Reference proteome</keyword>
<dbReference type="InterPro" id="IPR011078">
    <property type="entry name" value="PyrdxlP_homeostasis"/>
</dbReference>
<evidence type="ECO:0000313" key="6">
    <source>
        <dbReference type="Proteomes" id="UP001612915"/>
    </source>
</evidence>
<dbReference type="PIRSF" id="PIRSF004848">
    <property type="entry name" value="YBL036c_PLPDEIII"/>
    <property type="match status" value="1"/>
</dbReference>
<dbReference type="PANTHER" id="PTHR10146:SF14">
    <property type="entry name" value="PYRIDOXAL PHOSPHATE HOMEOSTASIS PROTEIN"/>
    <property type="match status" value="1"/>
</dbReference>
<accession>A0ABW8ASN0</accession>
<dbReference type="InterPro" id="IPR029066">
    <property type="entry name" value="PLP-binding_barrel"/>
</dbReference>
<dbReference type="InterPro" id="IPR001608">
    <property type="entry name" value="Ala_racemase_N"/>
</dbReference>
<keyword evidence="1 2" id="KW-0663">Pyridoxal phosphate</keyword>
<comment type="similarity">
    <text evidence="2 3">Belongs to the pyridoxal phosphate-binding protein YggS/PROSC family.</text>
</comment>
<evidence type="ECO:0000256" key="3">
    <source>
        <dbReference type="RuleBase" id="RU004514"/>
    </source>
</evidence>
<feature type="domain" description="Alanine racemase N-terminal" evidence="4">
    <location>
        <begin position="28"/>
        <end position="237"/>
    </location>
</feature>
<evidence type="ECO:0000313" key="5">
    <source>
        <dbReference type="EMBL" id="MFI7589410.1"/>
    </source>
</evidence>
<sequence>MNLPTESDQPDPRLAELRAGLTGVRTRIRTAAEGAGRDPADLTLVVVTKTYPADDVRRLAGLGVREVGESRDQEAAPKADALADLGLRWHFVGRLQSNKARHVARYADVVHSLDRDSLVRPLSAGATAAGRTLECLLQVSLDDDPSRGGVAAGGLAGLADAVAAAEGLVLRGVMAVAPLGADPDAAFARLADLADGLRGAHPGATWVSAGMSGDLEAAVRHGATHLRVGSAVLGNRPRP</sequence>
<dbReference type="RefSeq" id="WP_398284002.1">
    <property type="nucleotide sequence ID" value="NZ_JBITLV010000007.1"/>
</dbReference>
<dbReference type="SUPFAM" id="SSF51419">
    <property type="entry name" value="PLP-binding barrel"/>
    <property type="match status" value="1"/>
</dbReference>
<name>A0ABW8ASN0_9ACTN</name>
<evidence type="ECO:0000256" key="1">
    <source>
        <dbReference type="ARBA" id="ARBA00022898"/>
    </source>
</evidence>
<dbReference type="EMBL" id="JBITLV010000007">
    <property type="protein sequence ID" value="MFI7589410.1"/>
    <property type="molecule type" value="Genomic_DNA"/>
</dbReference>
<dbReference type="Proteomes" id="UP001612915">
    <property type="component" value="Unassembled WGS sequence"/>
</dbReference>
<organism evidence="5 6">
    <name type="scientific">Spongisporangium articulatum</name>
    <dbReference type="NCBI Taxonomy" id="3362603"/>
    <lineage>
        <taxon>Bacteria</taxon>
        <taxon>Bacillati</taxon>
        <taxon>Actinomycetota</taxon>
        <taxon>Actinomycetes</taxon>
        <taxon>Kineosporiales</taxon>
        <taxon>Kineosporiaceae</taxon>
        <taxon>Spongisporangium</taxon>
    </lineage>
</organism>
<evidence type="ECO:0000259" key="4">
    <source>
        <dbReference type="Pfam" id="PF01168"/>
    </source>
</evidence>
<gene>
    <name evidence="5" type="ORF">ACIB24_20290</name>
</gene>
<dbReference type="CDD" id="cd00635">
    <property type="entry name" value="PLPDE_III_YBL036c_like"/>
    <property type="match status" value="1"/>
</dbReference>
<comment type="caution">
    <text evidence="5">The sequence shown here is derived from an EMBL/GenBank/DDBJ whole genome shotgun (WGS) entry which is preliminary data.</text>
</comment>
<dbReference type="NCBIfam" id="TIGR00044">
    <property type="entry name" value="YggS family pyridoxal phosphate-dependent enzyme"/>
    <property type="match status" value="1"/>
</dbReference>
<dbReference type="PANTHER" id="PTHR10146">
    <property type="entry name" value="PROLINE SYNTHETASE CO-TRANSCRIBED BACTERIAL HOMOLOG PROTEIN"/>
    <property type="match status" value="1"/>
</dbReference>
<dbReference type="PROSITE" id="PS01211">
    <property type="entry name" value="UPF0001"/>
    <property type="match status" value="1"/>
</dbReference>
<evidence type="ECO:0000256" key="2">
    <source>
        <dbReference type="HAMAP-Rule" id="MF_02087"/>
    </source>
</evidence>